<gene>
    <name evidence="1" type="ORF">EGR_05176</name>
</gene>
<dbReference type="Proteomes" id="UP000019149">
    <property type="component" value="Unassembled WGS sequence"/>
</dbReference>
<evidence type="ECO:0000313" key="1">
    <source>
        <dbReference type="EMBL" id="EUB60015.1"/>
    </source>
</evidence>
<dbReference type="KEGG" id="egl:EGR_05176"/>
<name>W6UF35_ECHGR</name>
<dbReference type="CTD" id="36340891"/>
<organism evidence="1 2">
    <name type="scientific">Echinococcus granulosus</name>
    <name type="common">Hydatid tapeworm</name>
    <dbReference type="NCBI Taxonomy" id="6210"/>
    <lineage>
        <taxon>Eukaryota</taxon>
        <taxon>Metazoa</taxon>
        <taxon>Spiralia</taxon>
        <taxon>Lophotrochozoa</taxon>
        <taxon>Platyhelminthes</taxon>
        <taxon>Cestoda</taxon>
        <taxon>Eucestoda</taxon>
        <taxon>Cyclophyllidea</taxon>
        <taxon>Taeniidae</taxon>
        <taxon>Echinococcus</taxon>
        <taxon>Echinococcus granulosus group</taxon>
    </lineage>
</organism>
<evidence type="ECO:0000313" key="2">
    <source>
        <dbReference type="Proteomes" id="UP000019149"/>
    </source>
</evidence>
<dbReference type="GeneID" id="36340891"/>
<sequence>MLKRFLGFSEPNISGFELLYKLIGFTNKKLKTVEFAILNPPPPYLRGWNQVLCEFSFQPTELANNDFMWIDDKLHQNTSGLRL</sequence>
<comment type="caution">
    <text evidence="1">The sequence shown here is derived from an EMBL/GenBank/DDBJ whole genome shotgun (WGS) entry which is preliminary data.</text>
</comment>
<protein>
    <submittedName>
        <fullName evidence="1">Uncharacterized protein</fullName>
    </submittedName>
</protein>
<dbReference type="AlphaFoldDB" id="W6UF35"/>
<dbReference type="EMBL" id="APAU02000036">
    <property type="protein sequence ID" value="EUB60015.1"/>
    <property type="molecule type" value="Genomic_DNA"/>
</dbReference>
<proteinExistence type="predicted"/>
<accession>W6UF35</accession>
<keyword evidence="2" id="KW-1185">Reference proteome</keyword>
<dbReference type="RefSeq" id="XP_024351211.1">
    <property type="nucleotide sequence ID" value="XM_024494425.1"/>
</dbReference>
<reference evidence="1 2" key="1">
    <citation type="journal article" date="2013" name="Nat. Genet.">
        <title>The genome of the hydatid tapeworm Echinococcus granulosus.</title>
        <authorList>
            <person name="Zheng H."/>
            <person name="Zhang W."/>
            <person name="Zhang L."/>
            <person name="Zhang Z."/>
            <person name="Li J."/>
            <person name="Lu G."/>
            <person name="Zhu Y."/>
            <person name="Wang Y."/>
            <person name="Huang Y."/>
            <person name="Liu J."/>
            <person name="Kang H."/>
            <person name="Chen J."/>
            <person name="Wang L."/>
            <person name="Chen A."/>
            <person name="Yu S."/>
            <person name="Gao Z."/>
            <person name="Jin L."/>
            <person name="Gu W."/>
            <person name="Wang Z."/>
            <person name="Zhao L."/>
            <person name="Shi B."/>
            <person name="Wen H."/>
            <person name="Lin R."/>
            <person name="Jones M.K."/>
            <person name="Brejova B."/>
            <person name="Vinar T."/>
            <person name="Zhao G."/>
            <person name="McManus D.P."/>
            <person name="Chen Z."/>
            <person name="Zhou Y."/>
            <person name="Wang S."/>
        </authorList>
    </citation>
    <scope>NUCLEOTIDE SEQUENCE [LARGE SCALE GENOMIC DNA]</scope>
</reference>